<dbReference type="AlphaFoldDB" id="A0A0L7K401"/>
<keyword evidence="3" id="KW-1185">Reference proteome</keyword>
<accession>A0A0L7K401</accession>
<reference evidence="2 3" key="1">
    <citation type="journal article" date="2015" name="Genome Biol. Evol.">
        <title>The genome of winter moth (Operophtera brumata) provides a genomic perspective on sexual dimorphism and phenology.</title>
        <authorList>
            <person name="Derks M.F."/>
            <person name="Smit S."/>
            <person name="Salis L."/>
            <person name="Schijlen E."/>
            <person name="Bossers A."/>
            <person name="Mateman C."/>
            <person name="Pijl A.S."/>
            <person name="de Ridder D."/>
            <person name="Groenen M.A."/>
            <person name="Visser M.E."/>
            <person name="Megens H.J."/>
        </authorList>
    </citation>
    <scope>NUCLEOTIDE SEQUENCE [LARGE SCALE GENOMIC DNA]</scope>
    <source>
        <strain evidence="2">WM2013NL</strain>
        <tissue evidence="2">Head and thorax</tissue>
    </source>
</reference>
<evidence type="ECO:0000313" key="3">
    <source>
        <dbReference type="Proteomes" id="UP000037510"/>
    </source>
</evidence>
<feature type="non-terminal residue" evidence="2">
    <location>
        <position position="130"/>
    </location>
</feature>
<sequence>IRNYIWLEKKRLKSSPTVISEFLTKTRQAIFSTARRSHFGIRSCWTRDGAVFVKLPNDDRKRIASMEELDLLMNKFPDTSTGLPTAVPITASVMTSQPQAGSPAPVIASGCRPPVTRSKGAAANRNKSNK</sequence>
<feature type="region of interest" description="Disordered" evidence="1">
    <location>
        <begin position="96"/>
        <end position="130"/>
    </location>
</feature>
<proteinExistence type="predicted"/>
<comment type="caution">
    <text evidence="2">The sequence shown here is derived from an EMBL/GenBank/DDBJ whole genome shotgun (WGS) entry which is preliminary data.</text>
</comment>
<protein>
    <submittedName>
        <fullName evidence="2">Uncharacterized protein</fullName>
    </submittedName>
</protein>
<name>A0A0L7K401_OPEBR</name>
<dbReference type="EMBL" id="JTDY01011183">
    <property type="protein sequence ID" value="KOB57407.1"/>
    <property type="molecule type" value="Genomic_DNA"/>
</dbReference>
<evidence type="ECO:0000313" key="2">
    <source>
        <dbReference type="EMBL" id="KOB57407.1"/>
    </source>
</evidence>
<organism evidence="2 3">
    <name type="scientific">Operophtera brumata</name>
    <name type="common">Winter moth</name>
    <name type="synonym">Phalaena brumata</name>
    <dbReference type="NCBI Taxonomy" id="104452"/>
    <lineage>
        <taxon>Eukaryota</taxon>
        <taxon>Metazoa</taxon>
        <taxon>Ecdysozoa</taxon>
        <taxon>Arthropoda</taxon>
        <taxon>Hexapoda</taxon>
        <taxon>Insecta</taxon>
        <taxon>Pterygota</taxon>
        <taxon>Neoptera</taxon>
        <taxon>Endopterygota</taxon>
        <taxon>Lepidoptera</taxon>
        <taxon>Glossata</taxon>
        <taxon>Ditrysia</taxon>
        <taxon>Geometroidea</taxon>
        <taxon>Geometridae</taxon>
        <taxon>Larentiinae</taxon>
        <taxon>Operophtera</taxon>
    </lineage>
</organism>
<gene>
    <name evidence="2" type="ORF">OBRU01_25734</name>
</gene>
<dbReference type="Proteomes" id="UP000037510">
    <property type="component" value="Unassembled WGS sequence"/>
</dbReference>
<evidence type="ECO:0000256" key="1">
    <source>
        <dbReference type="SAM" id="MobiDB-lite"/>
    </source>
</evidence>
<feature type="non-terminal residue" evidence="2">
    <location>
        <position position="1"/>
    </location>
</feature>